<proteinExistence type="inferred from homology"/>
<evidence type="ECO:0000313" key="7">
    <source>
        <dbReference type="EMBL" id="KAL2067965.1"/>
    </source>
</evidence>
<evidence type="ECO:0000256" key="4">
    <source>
        <dbReference type="ARBA" id="ARBA00022454"/>
    </source>
</evidence>
<keyword evidence="8" id="KW-1185">Reference proteome</keyword>
<reference evidence="7 8" key="1">
    <citation type="journal article" date="2024" name="Commun. Biol.">
        <title>Comparative genomic analysis of thermophilic fungi reveals convergent evolutionary adaptations and gene losses.</title>
        <authorList>
            <person name="Steindorff A.S."/>
            <person name="Aguilar-Pontes M.V."/>
            <person name="Robinson A.J."/>
            <person name="Andreopoulos B."/>
            <person name="LaButti K."/>
            <person name="Kuo A."/>
            <person name="Mondo S."/>
            <person name="Riley R."/>
            <person name="Otillar R."/>
            <person name="Haridas S."/>
            <person name="Lipzen A."/>
            <person name="Grimwood J."/>
            <person name="Schmutz J."/>
            <person name="Clum A."/>
            <person name="Reid I.D."/>
            <person name="Moisan M.C."/>
            <person name="Butler G."/>
            <person name="Nguyen T.T.M."/>
            <person name="Dewar K."/>
            <person name="Conant G."/>
            <person name="Drula E."/>
            <person name="Henrissat B."/>
            <person name="Hansel C."/>
            <person name="Singer S."/>
            <person name="Hutchinson M.I."/>
            <person name="de Vries R.P."/>
            <person name="Natvig D.O."/>
            <person name="Powell A.J."/>
            <person name="Tsang A."/>
            <person name="Grigoriev I.V."/>
        </authorList>
    </citation>
    <scope>NUCLEOTIDE SEQUENCE [LARGE SCALE GENOMIC DNA]</scope>
    <source>
        <strain evidence="7 8">CBS 494.80</strain>
    </source>
</reference>
<keyword evidence="4" id="KW-0158">Chromosome</keyword>
<evidence type="ECO:0000256" key="6">
    <source>
        <dbReference type="ARBA" id="ARBA00023328"/>
    </source>
</evidence>
<dbReference type="Pfam" id="PF07778">
    <property type="entry name" value="CENP-I"/>
    <property type="match status" value="1"/>
</dbReference>
<dbReference type="CDD" id="cd22647">
    <property type="entry name" value="CTF3_NTD_HEAT"/>
    <property type="match status" value="1"/>
</dbReference>
<organism evidence="7 8">
    <name type="scientific">Oculimacula yallundae</name>
    <dbReference type="NCBI Taxonomy" id="86028"/>
    <lineage>
        <taxon>Eukaryota</taxon>
        <taxon>Fungi</taxon>
        <taxon>Dikarya</taxon>
        <taxon>Ascomycota</taxon>
        <taxon>Pezizomycotina</taxon>
        <taxon>Leotiomycetes</taxon>
        <taxon>Helotiales</taxon>
        <taxon>Ploettnerulaceae</taxon>
        <taxon>Oculimacula</taxon>
    </lineage>
</organism>
<comment type="similarity">
    <text evidence="3">Belongs to the CENP-I/CTF3 family.</text>
</comment>
<name>A0ABR4CDF7_9HELO</name>
<keyword evidence="6" id="KW-0137">Centromere</keyword>
<dbReference type="EMBL" id="JAZHXI010000009">
    <property type="protein sequence ID" value="KAL2067965.1"/>
    <property type="molecule type" value="Genomic_DNA"/>
</dbReference>
<comment type="caution">
    <text evidence="7">The sequence shown here is derived from an EMBL/GenBank/DDBJ whole genome shotgun (WGS) entry which is preliminary data.</text>
</comment>
<accession>A0ABR4CDF7</accession>
<evidence type="ECO:0000256" key="3">
    <source>
        <dbReference type="ARBA" id="ARBA00005470"/>
    </source>
</evidence>
<dbReference type="Proteomes" id="UP001595075">
    <property type="component" value="Unassembled WGS sequence"/>
</dbReference>
<comment type="subcellular location">
    <subcellularLocation>
        <location evidence="2">Chromosome</location>
        <location evidence="2">Centromere</location>
    </subcellularLocation>
    <subcellularLocation>
        <location evidence="1">Nucleus</location>
    </subcellularLocation>
</comment>
<evidence type="ECO:0008006" key="9">
    <source>
        <dbReference type="Google" id="ProtNLM"/>
    </source>
</evidence>
<evidence type="ECO:0000313" key="8">
    <source>
        <dbReference type="Proteomes" id="UP001595075"/>
    </source>
</evidence>
<protein>
    <recommendedName>
        <fullName evidence="9">Mis6 domain protein</fullName>
    </recommendedName>
</protein>
<gene>
    <name evidence="7" type="ORF">VTL71DRAFT_16063</name>
</gene>
<sequence>MDLSPNRAEGISERISDLQKAADKPAKQRSTKISVHVDAVCAIAYADGLSNVSLDHLVDIITRPNHLDQSSINNLIRNLYPATRVPDEIVIKTVGSLGHGRAKPSYSAQAALLKWLIMVYDVLENSAILSQLYSLLFNLLDTSALRPQLCHVLSLITRRKHVRPFRIQALMELTRQGGNEPPLVGLMRVYKDYYPDVIVGEVTSGRASVFTHPNPEWRQRLGEIQELHIQRTQDGLPAGQKTFKVARKASARGKKASVLPEVYTSHAQETSVTLEEIEDVHDFIQKLEKIQPPNQLVAVIDDPLLQKFLQLRSSENYSKRIDNWLMAFFEDQLQSSNAGDRPVLEMLQSVLGYTRYTKVLPPACLTYLKSMVPSWNGVTGREVVLALLAYTPIASWDDIYDSTFRPLEEALLDDGSNESQLALLAFYKSVLDQWMIFLLSHPKPLSVAEAPASITALTNHANNLALTIIQNNITIDAHSTILDFYETTASLITHEALKPIVRITIPLAETIYSLLFTTSISTVSRLCAILALYKKAFELAMAPKPIPSSNSASEPQPYPKKYVNHFNGFLMDVCNCFWRSRAFNTTDPNALGCLLTPEITQTLEKYITTLDANLSLPSLFSFSYSPVFCLMAIKYVRDLEDTSEEPIERRHAGPVTPNSLKQLEKDGGLNLPWADYRLGVLNYMENQEVVGIGELMYNTMKHLMVAREKAKASGTQP</sequence>
<dbReference type="InterPro" id="IPR012485">
    <property type="entry name" value="CENP-I"/>
</dbReference>
<evidence type="ECO:0000256" key="2">
    <source>
        <dbReference type="ARBA" id="ARBA00004584"/>
    </source>
</evidence>
<evidence type="ECO:0000256" key="1">
    <source>
        <dbReference type="ARBA" id="ARBA00004123"/>
    </source>
</evidence>
<dbReference type="PANTHER" id="PTHR48208:SF2">
    <property type="entry name" value="CENTROMERE PROTEIN I"/>
    <property type="match status" value="1"/>
</dbReference>
<dbReference type="PANTHER" id="PTHR48208">
    <property type="entry name" value="CENTROMERE PROTEIN I"/>
    <property type="match status" value="1"/>
</dbReference>
<keyword evidence="5" id="KW-0539">Nucleus</keyword>
<evidence type="ECO:0000256" key="5">
    <source>
        <dbReference type="ARBA" id="ARBA00023242"/>
    </source>
</evidence>